<evidence type="ECO:0000313" key="2">
    <source>
        <dbReference type="EMBL" id="CAI8005038.1"/>
    </source>
</evidence>
<feature type="compositionally biased region" description="Polar residues" evidence="1">
    <location>
        <begin position="87"/>
        <end position="96"/>
    </location>
</feature>
<dbReference type="Proteomes" id="UP001174909">
    <property type="component" value="Unassembled WGS sequence"/>
</dbReference>
<keyword evidence="3" id="KW-1185">Reference proteome</keyword>
<organism evidence="2 3">
    <name type="scientific">Geodia barretti</name>
    <name type="common">Barrett's horny sponge</name>
    <dbReference type="NCBI Taxonomy" id="519541"/>
    <lineage>
        <taxon>Eukaryota</taxon>
        <taxon>Metazoa</taxon>
        <taxon>Porifera</taxon>
        <taxon>Demospongiae</taxon>
        <taxon>Heteroscleromorpha</taxon>
        <taxon>Tetractinellida</taxon>
        <taxon>Astrophorina</taxon>
        <taxon>Geodiidae</taxon>
        <taxon>Geodia</taxon>
    </lineage>
</organism>
<dbReference type="EMBL" id="CASHTH010000575">
    <property type="protein sequence ID" value="CAI8005038.1"/>
    <property type="molecule type" value="Genomic_DNA"/>
</dbReference>
<protein>
    <submittedName>
        <fullName evidence="2">Uncharacterized protein</fullName>
    </submittedName>
</protein>
<evidence type="ECO:0000313" key="3">
    <source>
        <dbReference type="Proteomes" id="UP001174909"/>
    </source>
</evidence>
<accession>A0AA35R786</accession>
<name>A0AA35R786_GEOBA</name>
<feature type="compositionally biased region" description="Gly residues" evidence="1">
    <location>
        <begin position="52"/>
        <end position="65"/>
    </location>
</feature>
<feature type="compositionally biased region" description="Basic and acidic residues" evidence="1">
    <location>
        <begin position="67"/>
        <end position="81"/>
    </location>
</feature>
<dbReference type="AlphaFoldDB" id="A0AA35R786"/>
<proteinExistence type="predicted"/>
<reference evidence="2" key="1">
    <citation type="submission" date="2023-03" db="EMBL/GenBank/DDBJ databases">
        <authorList>
            <person name="Steffen K."/>
            <person name="Cardenas P."/>
        </authorList>
    </citation>
    <scope>NUCLEOTIDE SEQUENCE</scope>
</reference>
<comment type="caution">
    <text evidence="2">The sequence shown here is derived from an EMBL/GenBank/DDBJ whole genome shotgun (WGS) entry which is preliminary data.</text>
</comment>
<feature type="region of interest" description="Disordered" evidence="1">
    <location>
        <begin position="169"/>
        <end position="224"/>
    </location>
</feature>
<gene>
    <name evidence="2" type="ORF">GBAR_LOCUS4057</name>
</gene>
<feature type="compositionally biased region" description="Basic and acidic residues" evidence="1">
    <location>
        <begin position="16"/>
        <end position="25"/>
    </location>
</feature>
<sequence>MDDSFTEPPRRSTRRVLLESRRDYESQSPIYHHHPISSSSGASRKRKLSSSGSGGGGEGGGSEGGGEGERRWVRDERDRGDGGSVSYSKRSSNTLYATKHKRSRIHGNSGPVAMDTIEVPLRRSKREKRLLFSNLNQQEIYQHMINNGPHYPVMDFSEDELEPYEKILSPVRRRRRRPGHASPHCSPRHPHSSPHERSSPGSPRMRLRSSGLDQCVKAETIEGG</sequence>
<feature type="region of interest" description="Disordered" evidence="1">
    <location>
        <begin position="1"/>
        <end position="111"/>
    </location>
</feature>
<feature type="compositionally biased region" description="Low complexity" evidence="1">
    <location>
        <begin position="26"/>
        <end position="42"/>
    </location>
</feature>
<evidence type="ECO:0000256" key="1">
    <source>
        <dbReference type="SAM" id="MobiDB-lite"/>
    </source>
</evidence>